<dbReference type="Gene3D" id="2.60.40.10">
    <property type="entry name" value="Immunoglobulins"/>
    <property type="match status" value="2"/>
</dbReference>
<feature type="transmembrane region" description="Helical" evidence="7">
    <location>
        <begin position="393"/>
        <end position="415"/>
    </location>
</feature>
<keyword evidence="8" id="KW-0732">Signal</keyword>
<evidence type="ECO:0000256" key="4">
    <source>
        <dbReference type="ARBA" id="ARBA00023180"/>
    </source>
</evidence>
<dbReference type="InterPro" id="IPR007110">
    <property type="entry name" value="Ig-like_dom"/>
</dbReference>
<keyword evidence="10" id="KW-1185">Reference proteome</keyword>
<keyword evidence="7" id="KW-0812">Transmembrane</keyword>
<feature type="region of interest" description="Disordered" evidence="6">
    <location>
        <begin position="467"/>
        <end position="502"/>
    </location>
</feature>
<dbReference type="RefSeq" id="XP_018020838.1">
    <property type="nucleotide sequence ID" value="XM_018165349.2"/>
</dbReference>
<dbReference type="SMART" id="SM00409">
    <property type="entry name" value="IG"/>
    <property type="match status" value="1"/>
</dbReference>
<dbReference type="PANTHER" id="PTHR11640">
    <property type="entry name" value="NEPHRIN"/>
    <property type="match status" value="1"/>
</dbReference>
<dbReference type="PROSITE" id="PS50835">
    <property type="entry name" value="IG_LIKE"/>
    <property type="match status" value="2"/>
</dbReference>
<dbReference type="InterPro" id="IPR036179">
    <property type="entry name" value="Ig-like_dom_sf"/>
</dbReference>
<evidence type="ECO:0000256" key="5">
    <source>
        <dbReference type="ARBA" id="ARBA00023319"/>
    </source>
</evidence>
<dbReference type="InterPro" id="IPR013783">
    <property type="entry name" value="Ig-like_fold"/>
</dbReference>
<evidence type="ECO:0000259" key="9">
    <source>
        <dbReference type="PROSITE" id="PS50835"/>
    </source>
</evidence>
<dbReference type="GeneID" id="108677179"/>
<evidence type="ECO:0000313" key="10">
    <source>
        <dbReference type="Proteomes" id="UP000694843"/>
    </source>
</evidence>
<dbReference type="GO" id="GO:0050839">
    <property type="term" value="F:cell adhesion molecule binding"/>
    <property type="evidence" value="ECO:0007669"/>
    <property type="project" value="TreeGrafter"/>
</dbReference>
<dbReference type="GO" id="GO:0005886">
    <property type="term" value="C:plasma membrane"/>
    <property type="evidence" value="ECO:0007669"/>
    <property type="project" value="TreeGrafter"/>
</dbReference>
<dbReference type="PANTHER" id="PTHR11640:SF155">
    <property type="entry name" value="IG-LIKE DOMAIN-CONTAINING PROTEIN"/>
    <property type="match status" value="1"/>
</dbReference>
<dbReference type="Proteomes" id="UP000694843">
    <property type="component" value="Unplaced"/>
</dbReference>
<feature type="domain" description="Ig-like" evidence="9">
    <location>
        <begin position="155"/>
        <end position="238"/>
    </location>
</feature>
<evidence type="ECO:0000256" key="7">
    <source>
        <dbReference type="SAM" id="Phobius"/>
    </source>
</evidence>
<keyword evidence="2 7" id="KW-0472">Membrane</keyword>
<evidence type="ECO:0000256" key="2">
    <source>
        <dbReference type="ARBA" id="ARBA00023136"/>
    </source>
</evidence>
<organism evidence="10 11">
    <name type="scientific">Hyalella azteca</name>
    <name type="common">Amphipod</name>
    <dbReference type="NCBI Taxonomy" id="294128"/>
    <lineage>
        <taxon>Eukaryota</taxon>
        <taxon>Metazoa</taxon>
        <taxon>Ecdysozoa</taxon>
        <taxon>Arthropoda</taxon>
        <taxon>Crustacea</taxon>
        <taxon>Multicrustacea</taxon>
        <taxon>Malacostraca</taxon>
        <taxon>Eumalacostraca</taxon>
        <taxon>Peracarida</taxon>
        <taxon>Amphipoda</taxon>
        <taxon>Senticaudata</taxon>
        <taxon>Talitrida</taxon>
        <taxon>Talitroidea</taxon>
        <taxon>Hyalellidae</taxon>
        <taxon>Hyalella</taxon>
    </lineage>
</organism>
<dbReference type="GO" id="GO:0098609">
    <property type="term" value="P:cell-cell adhesion"/>
    <property type="evidence" value="ECO:0007669"/>
    <property type="project" value="TreeGrafter"/>
</dbReference>
<dbReference type="InterPro" id="IPR013162">
    <property type="entry name" value="CD80_C2-set"/>
</dbReference>
<evidence type="ECO:0000256" key="1">
    <source>
        <dbReference type="ARBA" id="ARBA00004479"/>
    </source>
</evidence>
<dbReference type="SUPFAM" id="SSF48726">
    <property type="entry name" value="Immunoglobulin"/>
    <property type="match status" value="2"/>
</dbReference>
<evidence type="ECO:0000256" key="6">
    <source>
        <dbReference type="SAM" id="MobiDB-lite"/>
    </source>
</evidence>
<comment type="subcellular location">
    <subcellularLocation>
        <location evidence="1">Membrane</location>
        <topology evidence="1">Single-pass type I membrane protein</topology>
    </subcellularLocation>
</comment>
<feature type="signal peptide" evidence="8">
    <location>
        <begin position="1"/>
        <end position="21"/>
    </location>
</feature>
<accession>A0A8B7P456</accession>
<feature type="chain" id="PRO_5034055518" evidence="8">
    <location>
        <begin position="22"/>
        <end position="549"/>
    </location>
</feature>
<sequence>MASRKLLLSLVCLVCCVSVIAEPQSPLQAPNAASPPVVSDYSVGTQSQPVSIIFDNKQTIVNPGESLNLDCGVSGDFRYCHWETGKQNAIQVQDVYDGYIEGLSKPQITKGNECGIVIDAVTIEDHGPWTCKVFVIGHTLQNSKNVTVTIKPTSPILEVARRPLIVTEGDTETISCSVAAARPRVQIHWFLGDEDITYSSRVENSLTDNMGTYKSISTLTHMFKAWHNKKPLHCIVSHYTLLSPIEDFVDVQVKYKPWGKDVRLYDIRLGDDVEAKVNFSSNPPPSDIKWGYAPSYEQVAAVLPVPGEEGRYSTEMLTLEDGSYSVILRVLGFDEMDARMSFHIKVANDIGARDFTINLSTDEAPNDQLADGYDNVATSDQIQSQEPLSSGTLAAIVVVVLLVILVLLCAVYMKYNHLYCFAEKKSAKEDREANGASDTESAQAPGFVDRNKLQATSLFGKLQNGLKKSKPDVATNGTNGTTVVPAAGVPAATEGQNGKSNDEVVYAELDLAPGDKKVPAADAPRVDPSTEGTEYAHIVGVLDNQEAKK</sequence>
<evidence type="ECO:0000256" key="3">
    <source>
        <dbReference type="ARBA" id="ARBA00023157"/>
    </source>
</evidence>
<evidence type="ECO:0000313" key="11">
    <source>
        <dbReference type="RefSeq" id="XP_018020838.1"/>
    </source>
</evidence>
<keyword evidence="4" id="KW-0325">Glycoprotein</keyword>
<keyword evidence="3" id="KW-1015">Disulfide bond</keyword>
<dbReference type="AlphaFoldDB" id="A0A8B7P456"/>
<dbReference type="GO" id="GO:0005911">
    <property type="term" value="C:cell-cell junction"/>
    <property type="evidence" value="ECO:0007669"/>
    <property type="project" value="TreeGrafter"/>
</dbReference>
<protein>
    <submittedName>
        <fullName evidence="11">Cell adhesion molecule 2 isoform X2</fullName>
    </submittedName>
</protein>
<feature type="domain" description="Ig-like" evidence="9">
    <location>
        <begin position="49"/>
        <end position="147"/>
    </location>
</feature>
<gene>
    <name evidence="11" type="primary">LOC108677179</name>
</gene>
<dbReference type="InterPro" id="IPR051275">
    <property type="entry name" value="Cell_adhesion_signaling"/>
</dbReference>
<dbReference type="InterPro" id="IPR003599">
    <property type="entry name" value="Ig_sub"/>
</dbReference>
<feature type="compositionally biased region" description="Low complexity" evidence="6">
    <location>
        <begin position="475"/>
        <end position="493"/>
    </location>
</feature>
<keyword evidence="7" id="KW-1133">Transmembrane helix</keyword>
<name>A0A8B7P456_HYAAZ</name>
<dbReference type="Pfam" id="PF08205">
    <property type="entry name" value="C2-set_2"/>
    <property type="match status" value="1"/>
</dbReference>
<keyword evidence="5" id="KW-0393">Immunoglobulin domain</keyword>
<dbReference type="KEGG" id="hazt:108677179"/>
<evidence type="ECO:0000256" key="8">
    <source>
        <dbReference type="SAM" id="SignalP"/>
    </source>
</evidence>
<dbReference type="OrthoDB" id="6369918at2759"/>
<proteinExistence type="predicted"/>
<reference evidence="11" key="1">
    <citation type="submission" date="2025-08" db="UniProtKB">
        <authorList>
            <consortium name="RefSeq"/>
        </authorList>
    </citation>
    <scope>IDENTIFICATION</scope>
    <source>
        <tissue evidence="11">Whole organism</tissue>
    </source>
</reference>